<organism evidence="1 2">
    <name type="scientific">Paraburkholderia gardini</name>
    <dbReference type="NCBI Taxonomy" id="2823469"/>
    <lineage>
        <taxon>Bacteria</taxon>
        <taxon>Pseudomonadati</taxon>
        <taxon>Pseudomonadota</taxon>
        <taxon>Betaproteobacteria</taxon>
        <taxon>Burkholderiales</taxon>
        <taxon>Burkholderiaceae</taxon>
        <taxon>Paraburkholderia</taxon>
    </lineage>
</organism>
<evidence type="ECO:0000313" key="2">
    <source>
        <dbReference type="Proteomes" id="UP000789752"/>
    </source>
</evidence>
<reference evidence="1 2" key="1">
    <citation type="submission" date="2021-04" db="EMBL/GenBank/DDBJ databases">
        <authorList>
            <person name="Vanwijnsberghe S."/>
        </authorList>
    </citation>
    <scope>NUCLEOTIDE SEQUENCE [LARGE SCALE GENOMIC DNA]</scope>
    <source>
        <strain evidence="1 2">LMG 32171</strain>
    </source>
</reference>
<keyword evidence="2" id="KW-1185">Reference proteome</keyword>
<gene>
    <name evidence="1" type="ORF">R54767_02289</name>
</gene>
<sequence>MGISAWALLPGQKACDSRTGDLNDRVAMITRAAPGHTGVQPQR</sequence>
<name>A0ABM8U3G0_9BURK</name>
<comment type="caution">
    <text evidence="1">The sequence shown here is derived from an EMBL/GenBank/DDBJ whole genome shotgun (WGS) entry which is preliminary data.</text>
</comment>
<dbReference type="EMBL" id="CAJQYY010000011">
    <property type="protein sequence ID" value="CAG4897592.1"/>
    <property type="molecule type" value="Genomic_DNA"/>
</dbReference>
<protein>
    <submittedName>
        <fullName evidence="1">Uncharacterized protein</fullName>
    </submittedName>
</protein>
<dbReference type="Proteomes" id="UP000789752">
    <property type="component" value="Unassembled WGS sequence"/>
</dbReference>
<accession>A0ABM8U3G0</accession>
<evidence type="ECO:0000313" key="1">
    <source>
        <dbReference type="EMBL" id="CAG4897592.1"/>
    </source>
</evidence>
<proteinExistence type="predicted"/>